<dbReference type="NCBIfam" id="NF008607">
    <property type="entry name" value="PRK11579.1"/>
    <property type="match status" value="1"/>
</dbReference>
<dbReference type="Gene3D" id="3.40.50.720">
    <property type="entry name" value="NAD(P)-binding Rossmann-like Domain"/>
    <property type="match status" value="1"/>
</dbReference>
<dbReference type="InterPro" id="IPR004104">
    <property type="entry name" value="Gfo/Idh/MocA-like_OxRdtase_C"/>
</dbReference>
<dbReference type="GO" id="GO:0016491">
    <property type="term" value="F:oxidoreductase activity"/>
    <property type="evidence" value="ECO:0007669"/>
    <property type="project" value="UniProtKB-KW"/>
</dbReference>
<evidence type="ECO:0000259" key="4">
    <source>
        <dbReference type="Pfam" id="PF02894"/>
    </source>
</evidence>
<evidence type="ECO:0000259" key="3">
    <source>
        <dbReference type="Pfam" id="PF01408"/>
    </source>
</evidence>
<reference evidence="5 6" key="1">
    <citation type="submission" date="2020-01" db="EMBL/GenBank/DDBJ databases">
        <authorList>
            <person name="Kim M."/>
        </authorList>
    </citation>
    <scope>NUCLEOTIDE SEQUENCE [LARGE SCALE GENOMIC DNA]</scope>
    <source>
        <strain evidence="5 6">BT10</strain>
    </source>
</reference>
<evidence type="ECO:0000256" key="1">
    <source>
        <dbReference type="ARBA" id="ARBA00010928"/>
    </source>
</evidence>
<gene>
    <name evidence="5" type="ORF">GU926_08680</name>
</gene>
<comment type="similarity">
    <text evidence="1">Belongs to the Gfo/Idh/MocA family.</text>
</comment>
<dbReference type="InterPro" id="IPR051317">
    <property type="entry name" value="Gfo/Idh/MocA_oxidoreduct"/>
</dbReference>
<protein>
    <submittedName>
        <fullName evidence="5">Oxidoreductase</fullName>
    </submittedName>
</protein>
<evidence type="ECO:0000313" key="6">
    <source>
        <dbReference type="Proteomes" id="UP000464214"/>
    </source>
</evidence>
<dbReference type="Pfam" id="PF01408">
    <property type="entry name" value="GFO_IDH_MocA"/>
    <property type="match status" value="1"/>
</dbReference>
<sequence length="352" mass="39656">MKIHVGLIGYGMAGQVFHAPFVEAVEGLELTRIRESREENILLAQERYPKAVVTAHVQDILKDDDIDLVIVAVPNSAHYSLAKEALLAGKHVVVEKPFTVTSAEAGELIELAKAQHKILTVYHNRRWDSDFKTVQKLVQQQLLGNLVEYRAHFDRFRNAIRPNTWKEQAVPGTTILYDLGSHLIDQALTLFGMPQSIWADIRSQREGSQIPDKFETILFYDKLKVVLTAGMLVREPGPRYILHGDKGSFLKHGLDVQEEALKQGLFPKDLPATWGVEPENLWGHLNTEIQGLHFLGKVESEVGDYRGFYENVKQAILGEADLEVKPEQARDVIRVIELAMQSSAEKRVVAVD</sequence>
<evidence type="ECO:0000256" key="2">
    <source>
        <dbReference type="ARBA" id="ARBA00023002"/>
    </source>
</evidence>
<accession>A0A6P1NZU2</accession>
<evidence type="ECO:0000313" key="5">
    <source>
        <dbReference type="EMBL" id="QHL87508.1"/>
    </source>
</evidence>
<organism evidence="5 6">
    <name type="scientific">Nibribacter ruber</name>
    <dbReference type="NCBI Taxonomy" id="2698458"/>
    <lineage>
        <taxon>Bacteria</taxon>
        <taxon>Pseudomonadati</taxon>
        <taxon>Bacteroidota</taxon>
        <taxon>Cytophagia</taxon>
        <taxon>Cytophagales</taxon>
        <taxon>Hymenobacteraceae</taxon>
        <taxon>Nibribacter</taxon>
    </lineage>
</organism>
<name>A0A6P1NZU2_9BACT</name>
<dbReference type="EMBL" id="CP047897">
    <property type="protein sequence ID" value="QHL87508.1"/>
    <property type="molecule type" value="Genomic_DNA"/>
</dbReference>
<dbReference type="InterPro" id="IPR000683">
    <property type="entry name" value="Gfo/Idh/MocA-like_OxRdtase_N"/>
</dbReference>
<dbReference type="InterPro" id="IPR036291">
    <property type="entry name" value="NAD(P)-bd_dom_sf"/>
</dbReference>
<keyword evidence="2" id="KW-0560">Oxidoreductase</keyword>
<dbReference type="Pfam" id="PF02894">
    <property type="entry name" value="GFO_IDH_MocA_C"/>
    <property type="match status" value="1"/>
</dbReference>
<dbReference type="Proteomes" id="UP000464214">
    <property type="component" value="Chromosome"/>
</dbReference>
<keyword evidence="6" id="KW-1185">Reference proteome</keyword>
<proteinExistence type="inferred from homology"/>
<dbReference type="Gene3D" id="3.30.360.10">
    <property type="entry name" value="Dihydrodipicolinate Reductase, domain 2"/>
    <property type="match status" value="1"/>
</dbReference>
<dbReference type="KEGG" id="nib:GU926_08680"/>
<feature type="domain" description="Gfo/Idh/MocA-like oxidoreductase N-terminal" evidence="3">
    <location>
        <begin position="3"/>
        <end position="123"/>
    </location>
</feature>
<dbReference type="AlphaFoldDB" id="A0A6P1NZU2"/>
<dbReference type="RefSeq" id="WP_160690975.1">
    <property type="nucleotide sequence ID" value="NZ_CP047897.1"/>
</dbReference>
<dbReference type="PANTHER" id="PTHR43708">
    <property type="entry name" value="CONSERVED EXPRESSED OXIDOREDUCTASE (EUROFUNG)"/>
    <property type="match status" value="1"/>
</dbReference>
<dbReference type="PANTHER" id="PTHR43708:SF5">
    <property type="entry name" value="CONSERVED EXPRESSED OXIDOREDUCTASE (EUROFUNG)-RELATED"/>
    <property type="match status" value="1"/>
</dbReference>
<dbReference type="GO" id="GO:0000166">
    <property type="term" value="F:nucleotide binding"/>
    <property type="evidence" value="ECO:0007669"/>
    <property type="project" value="InterPro"/>
</dbReference>
<dbReference type="SUPFAM" id="SSF51735">
    <property type="entry name" value="NAD(P)-binding Rossmann-fold domains"/>
    <property type="match status" value="1"/>
</dbReference>
<feature type="domain" description="Gfo/Idh/MocA-like oxidoreductase C-terminal" evidence="4">
    <location>
        <begin position="136"/>
        <end position="351"/>
    </location>
</feature>